<dbReference type="OrthoDB" id="506341at2"/>
<name>A0A0Q2UK53_MYCGO</name>
<dbReference type="RefSeq" id="WP_055575862.1">
    <property type="nucleotide sequence ID" value="NZ_LKTM01000001.1"/>
</dbReference>
<dbReference type="PANTHER" id="PTHR30024:SF47">
    <property type="entry name" value="TAURINE-BINDING PERIPLASMIC PROTEIN"/>
    <property type="match status" value="1"/>
</dbReference>
<proteinExistence type="inferred from homology"/>
<dbReference type="GO" id="GO:0042597">
    <property type="term" value="C:periplasmic space"/>
    <property type="evidence" value="ECO:0007669"/>
    <property type="project" value="UniProtKB-SubCell"/>
</dbReference>
<protein>
    <submittedName>
        <fullName evidence="5">Aliphatic sulfonate ABC transporter substrate-binding protein</fullName>
    </submittedName>
</protein>
<evidence type="ECO:0000256" key="1">
    <source>
        <dbReference type="ARBA" id="ARBA00004418"/>
    </source>
</evidence>
<comment type="subcellular location">
    <subcellularLocation>
        <location evidence="1">Periplasm</location>
    </subcellularLocation>
</comment>
<sequence length="340" mass="35049">MSISRFAYAATISVLTLTAALAGCAGNNPTSESSGVTLRLGYLTRITHASALIGIDNGAFARNLGPQVKFEPQPFSQGTAETTALLSGQLDAAFVGPNPAFNAWQRSNGTAIKIISGSATGGTSMVVKPGINSAEDLRGKTVADPALGGAQDVSVRDWLLKNGLKTNAQGGGDVSIKPTTPESAIVQQFTSNQIAGAIVSAPYDVQLVNAGGTRLWSDPNTITILVVRQEFLAAHPDVVAGLVRGQIQSNEVIHTDPDAAARSANATLTKALGSGLAPDVLTASFQETIFTNDPGVQSLNDQVRKAVSVGLLQPLNLDGIFDLSLLNRELAAVGQPPVAA</sequence>
<dbReference type="SUPFAM" id="SSF53850">
    <property type="entry name" value="Periplasmic binding protein-like II"/>
    <property type="match status" value="1"/>
</dbReference>
<dbReference type="AlphaFoldDB" id="A0A0Q2UK53"/>
<evidence type="ECO:0000256" key="2">
    <source>
        <dbReference type="ARBA" id="ARBA00010742"/>
    </source>
</evidence>
<dbReference type="EMBL" id="LKTM01000001">
    <property type="protein sequence ID" value="KQH81104.1"/>
    <property type="molecule type" value="Genomic_DNA"/>
</dbReference>
<reference evidence="5 6" key="1">
    <citation type="submission" date="2015-10" db="EMBL/GenBank/DDBJ databases">
        <title>Mycobacterium gordonae draft genome assembly.</title>
        <authorList>
            <person name="Ustinova V."/>
            <person name="Smirnova T."/>
            <person name="Blagodatskikh K."/>
            <person name="Varlamov D."/>
            <person name="Larionova E."/>
            <person name="Chernousova L."/>
        </authorList>
    </citation>
    <scope>NUCLEOTIDE SEQUENCE [LARGE SCALE GENOMIC DNA]</scope>
    <source>
        <strain evidence="5 6">CTRI 14-8773</strain>
    </source>
</reference>
<comment type="caution">
    <text evidence="5">The sequence shown here is derived from an EMBL/GenBank/DDBJ whole genome shotgun (WGS) entry which is preliminary data.</text>
</comment>
<dbReference type="Pfam" id="PF13379">
    <property type="entry name" value="NMT1_2"/>
    <property type="match status" value="1"/>
</dbReference>
<organism evidence="5 6">
    <name type="scientific">Mycobacterium gordonae</name>
    <dbReference type="NCBI Taxonomy" id="1778"/>
    <lineage>
        <taxon>Bacteria</taxon>
        <taxon>Bacillati</taxon>
        <taxon>Actinomycetota</taxon>
        <taxon>Actinomycetes</taxon>
        <taxon>Mycobacteriales</taxon>
        <taxon>Mycobacteriaceae</taxon>
        <taxon>Mycobacterium</taxon>
    </lineage>
</organism>
<gene>
    <name evidence="5" type="ORF">AO501_05720</name>
</gene>
<accession>A0A0Q2UK53</accession>
<dbReference type="PROSITE" id="PS51257">
    <property type="entry name" value="PROKAR_LIPOPROTEIN"/>
    <property type="match status" value="1"/>
</dbReference>
<keyword evidence="3 4" id="KW-0732">Signal</keyword>
<evidence type="ECO:0000313" key="5">
    <source>
        <dbReference type="EMBL" id="KQH81104.1"/>
    </source>
</evidence>
<dbReference type="Gene3D" id="3.40.190.10">
    <property type="entry name" value="Periplasmic binding protein-like II"/>
    <property type="match status" value="2"/>
</dbReference>
<evidence type="ECO:0000256" key="4">
    <source>
        <dbReference type="SAM" id="SignalP"/>
    </source>
</evidence>
<dbReference type="Proteomes" id="UP000051677">
    <property type="component" value="Unassembled WGS sequence"/>
</dbReference>
<evidence type="ECO:0000256" key="3">
    <source>
        <dbReference type="ARBA" id="ARBA00022729"/>
    </source>
</evidence>
<feature type="chain" id="PRO_5006198149" evidence="4">
    <location>
        <begin position="23"/>
        <end position="340"/>
    </location>
</feature>
<feature type="signal peptide" evidence="4">
    <location>
        <begin position="1"/>
        <end position="22"/>
    </location>
</feature>
<evidence type="ECO:0000313" key="6">
    <source>
        <dbReference type="Proteomes" id="UP000051677"/>
    </source>
</evidence>
<comment type="similarity">
    <text evidence="2">Belongs to the bacterial solute-binding protein SsuA/TauA family.</text>
</comment>
<dbReference type="PANTHER" id="PTHR30024">
    <property type="entry name" value="ALIPHATIC SULFONATES-BINDING PROTEIN-RELATED"/>
    <property type="match status" value="1"/>
</dbReference>